<proteinExistence type="predicted"/>
<evidence type="ECO:0000313" key="1">
    <source>
        <dbReference type="EMBL" id="CAI9283939.1"/>
    </source>
</evidence>
<organism evidence="1 2">
    <name type="scientific">Lactuca saligna</name>
    <name type="common">Willowleaf lettuce</name>
    <dbReference type="NCBI Taxonomy" id="75948"/>
    <lineage>
        <taxon>Eukaryota</taxon>
        <taxon>Viridiplantae</taxon>
        <taxon>Streptophyta</taxon>
        <taxon>Embryophyta</taxon>
        <taxon>Tracheophyta</taxon>
        <taxon>Spermatophyta</taxon>
        <taxon>Magnoliopsida</taxon>
        <taxon>eudicotyledons</taxon>
        <taxon>Gunneridae</taxon>
        <taxon>Pentapetalae</taxon>
        <taxon>asterids</taxon>
        <taxon>campanulids</taxon>
        <taxon>Asterales</taxon>
        <taxon>Asteraceae</taxon>
        <taxon>Cichorioideae</taxon>
        <taxon>Cichorieae</taxon>
        <taxon>Lactucinae</taxon>
        <taxon>Lactuca</taxon>
    </lineage>
</organism>
<reference evidence="1" key="1">
    <citation type="submission" date="2023-04" db="EMBL/GenBank/DDBJ databases">
        <authorList>
            <person name="Vijverberg K."/>
            <person name="Xiong W."/>
            <person name="Schranz E."/>
        </authorList>
    </citation>
    <scope>NUCLEOTIDE SEQUENCE</scope>
</reference>
<protein>
    <submittedName>
        <fullName evidence="1">Uncharacterized protein</fullName>
    </submittedName>
</protein>
<gene>
    <name evidence="1" type="ORF">LSALG_LOCUS23508</name>
</gene>
<sequence>MATEANSKSTDLRVPSFSCYLKPHQHKLNGDDFQQKRNSGKPKQRGKVKAFSKWFFCCATPCLTKKAVSVKVKDYGTKRDHFAFPILNPPRVFDYRGDMIMDKKITILTLDAIEKDDVNNAVCEGDDITSDSSSDLFEIESVVYIDRSTNKSKH</sequence>
<keyword evidence="2" id="KW-1185">Reference proteome</keyword>
<accession>A0AA35Z1G6</accession>
<evidence type="ECO:0000313" key="2">
    <source>
        <dbReference type="Proteomes" id="UP001177003"/>
    </source>
</evidence>
<name>A0AA35Z1G6_LACSI</name>
<dbReference type="Proteomes" id="UP001177003">
    <property type="component" value="Chromosome 5"/>
</dbReference>
<dbReference type="EMBL" id="OX465081">
    <property type="protein sequence ID" value="CAI9283939.1"/>
    <property type="molecule type" value="Genomic_DNA"/>
</dbReference>
<dbReference type="AlphaFoldDB" id="A0AA35Z1G6"/>